<evidence type="ECO:0000256" key="7">
    <source>
        <dbReference type="ARBA" id="ARBA00036813"/>
    </source>
</evidence>
<sequence>MTANADALFPLAIQSLVGLVTCLVTVYDVITLPVYAVFQRPWVYWKRKRICFAKPIIEGDPSSPYKRLQNDDFEDLRGVQTLDEMARRAISRHAPRPALGTRPVLSSTETRQPNGRCFKKLVLGDYEWLTYEEVDRKIDLTARGLLSIGVKPRQYLAILAETRVEWMLTAQACFRANVPLVTLYSTLSNDGIVSAINVTEVTHLVTSADLLPRVLKIVDKMPLLTHIVYMDSSNSKPTASVVSGVQIIPFSSLEGRKTGFEVETCPPAPDDVAIVMFTSGSTGVPKGVMITHTNLLATIRAFAVLCHGFGVASSEDTHIAYLPLAHMLELSVESMLFCVGARIGYSSPLTITDKSTAIARGCPGDATLLKPTQVTCVPLVADRIRKGISEAIASKGPLFKAFFDYAVEYKSFWLEHGFDTPLFNLLLFNKTRLVLGGKTRFVVSGSAPLSTHTRRFLRACLGCHVVEGYGLTETTCATTAMHHQDTSANRVGAPLAGCYVRLVDWPEGNYSTSDKPNPRGEIVVAGDCIVKGYFKNEELTRESFREENGIRWFYTGDIGEIFPDGTLRIIDRKKDLVKLQYGEYVALSRVESVLKSCHLVDNAFVYGSSLHTYLVALVTPNYEELQRVAKCLGKEKGASLKELCDDPEVSKAATESILAYARSSDLQKVEVPFKVKLCAEEWMPDTGLVTPTLKLCRKPLQRFYQSDIDALYGSGEENRLRQV</sequence>
<evidence type="ECO:0000256" key="2">
    <source>
        <dbReference type="ARBA" id="ARBA00022598"/>
    </source>
</evidence>
<dbReference type="GO" id="GO:0005783">
    <property type="term" value="C:endoplasmic reticulum"/>
    <property type="evidence" value="ECO:0007669"/>
    <property type="project" value="TreeGrafter"/>
</dbReference>
<dbReference type="PANTHER" id="PTHR43272:SF83">
    <property type="entry name" value="ACYL-COA SYNTHETASE LONG-CHAIN, ISOFORM J"/>
    <property type="match status" value="1"/>
</dbReference>
<evidence type="ECO:0000256" key="5">
    <source>
        <dbReference type="ARBA" id="ARBA00022840"/>
    </source>
</evidence>
<evidence type="ECO:0000256" key="3">
    <source>
        <dbReference type="ARBA" id="ARBA00022741"/>
    </source>
</evidence>
<dbReference type="AlphaFoldDB" id="A0AAQ4EWH9"/>
<dbReference type="EMBL" id="JARKHS020010264">
    <property type="protein sequence ID" value="KAK8778945.1"/>
    <property type="molecule type" value="Genomic_DNA"/>
</dbReference>
<keyword evidence="4" id="KW-0276">Fatty acid metabolism</keyword>
<comment type="caution">
    <text evidence="10">The sequence shown here is derived from an EMBL/GenBank/DDBJ whole genome shotgun (WGS) entry which is preliminary data.</text>
</comment>
<feature type="domain" description="AMP-dependent synthetase/ligase" evidence="9">
    <location>
        <begin position="111"/>
        <end position="534"/>
    </location>
</feature>
<keyword evidence="8" id="KW-0472">Membrane</keyword>
<evidence type="ECO:0000256" key="1">
    <source>
        <dbReference type="ARBA" id="ARBA00006432"/>
    </source>
</evidence>
<dbReference type="GO" id="GO:0005886">
    <property type="term" value="C:plasma membrane"/>
    <property type="evidence" value="ECO:0007669"/>
    <property type="project" value="TreeGrafter"/>
</dbReference>
<dbReference type="GO" id="GO:0090433">
    <property type="term" value="F:palmitoyl-CoA ligase activity"/>
    <property type="evidence" value="ECO:0007669"/>
    <property type="project" value="TreeGrafter"/>
</dbReference>
<keyword evidence="5" id="KW-0067">ATP-binding</keyword>
<evidence type="ECO:0000256" key="6">
    <source>
        <dbReference type="ARBA" id="ARBA00026121"/>
    </source>
</evidence>
<feature type="transmembrane region" description="Helical" evidence="8">
    <location>
        <begin position="12"/>
        <end position="38"/>
    </location>
</feature>
<keyword evidence="8" id="KW-0812">Transmembrane</keyword>
<accession>A0AAQ4EWH9</accession>
<gene>
    <name evidence="10" type="ORF">V5799_019705</name>
</gene>
<dbReference type="InterPro" id="IPR042099">
    <property type="entry name" value="ANL_N_sf"/>
</dbReference>
<evidence type="ECO:0000313" key="10">
    <source>
        <dbReference type="EMBL" id="KAK8778945.1"/>
    </source>
</evidence>
<dbReference type="InterPro" id="IPR020845">
    <property type="entry name" value="AMP-binding_CS"/>
</dbReference>
<keyword evidence="3" id="KW-0547">Nucleotide-binding</keyword>
<comment type="catalytic activity">
    <reaction evidence="7">
        <text>a long-chain fatty acid + ATP + CoA = a long-chain fatty acyl-CoA + AMP + diphosphate</text>
        <dbReference type="Rhea" id="RHEA:15421"/>
        <dbReference type="ChEBI" id="CHEBI:30616"/>
        <dbReference type="ChEBI" id="CHEBI:33019"/>
        <dbReference type="ChEBI" id="CHEBI:57287"/>
        <dbReference type="ChEBI" id="CHEBI:57560"/>
        <dbReference type="ChEBI" id="CHEBI:83139"/>
        <dbReference type="ChEBI" id="CHEBI:456215"/>
        <dbReference type="EC" id="6.2.1.3"/>
    </reaction>
</comment>
<keyword evidence="2" id="KW-0436">Ligase</keyword>
<evidence type="ECO:0000256" key="8">
    <source>
        <dbReference type="SAM" id="Phobius"/>
    </source>
</evidence>
<dbReference type="InterPro" id="IPR000873">
    <property type="entry name" value="AMP-dep_synth/lig_dom"/>
</dbReference>
<evidence type="ECO:0000259" key="9">
    <source>
        <dbReference type="Pfam" id="PF00501"/>
    </source>
</evidence>
<comment type="similarity">
    <text evidence="1">Belongs to the ATP-dependent AMP-binding enzyme family.</text>
</comment>
<protein>
    <recommendedName>
        <fullName evidence="6">long-chain-fatty-acid--CoA ligase</fullName>
        <ecNumber evidence="6">6.2.1.3</ecNumber>
    </recommendedName>
</protein>
<evidence type="ECO:0000256" key="4">
    <source>
        <dbReference type="ARBA" id="ARBA00022832"/>
    </source>
</evidence>
<proteinExistence type="inferred from homology"/>
<name>A0AAQ4EWH9_AMBAM</name>
<reference evidence="10 11" key="1">
    <citation type="journal article" date="2023" name="Arcadia Sci">
        <title>De novo assembly of a long-read Amblyomma americanum tick genome.</title>
        <authorList>
            <person name="Chou S."/>
            <person name="Poskanzer K.E."/>
            <person name="Rollins M."/>
            <person name="Thuy-Boun P.S."/>
        </authorList>
    </citation>
    <scope>NUCLEOTIDE SEQUENCE [LARGE SCALE GENOMIC DNA]</scope>
    <source>
        <strain evidence="10">F_SG_1</strain>
        <tissue evidence="10">Salivary glands</tissue>
    </source>
</reference>
<dbReference type="PROSITE" id="PS00455">
    <property type="entry name" value="AMP_BINDING"/>
    <property type="match status" value="1"/>
</dbReference>
<dbReference type="SUPFAM" id="SSF56801">
    <property type="entry name" value="Acetyl-CoA synthetase-like"/>
    <property type="match status" value="1"/>
</dbReference>
<dbReference type="GO" id="GO:0005811">
    <property type="term" value="C:lipid droplet"/>
    <property type="evidence" value="ECO:0007669"/>
    <property type="project" value="TreeGrafter"/>
</dbReference>
<evidence type="ECO:0000313" key="11">
    <source>
        <dbReference type="Proteomes" id="UP001321473"/>
    </source>
</evidence>
<dbReference type="GO" id="GO:0005524">
    <property type="term" value="F:ATP binding"/>
    <property type="evidence" value="ECO:0007669"/>
    <property type="project" value="UniProtKB-KW"/>
</dbReference>
<dbReference type="PANTHER" id="PTHR43272">
    <property type="entry name" value="LONG-CHAIN-FATTY-ACID--COA LIGASE"/>
    <property type="match status" value="1"/>
</dbReference>
<organism evidence="10 11">
    <name type="scientific">Amblyomma americanum</name>
    <name type="common">Lone star tick</name>
    <dbReference type="NCBI Taxonomy" id="6943"/>
    <lineage>
        <taxon>Eukaryota</taxon>
        <taxon>Metazoa</taxon>
        <taxon>Ecdysozoa</taxon>
        <taxon>Arthropoda</taxon>
        <taxon>Chelicerata</taxon>
        <taxon>Arachnida</taxon>
        <taxon>Acari</taxon>
        <taxon>Parasitiformes</taxon>
        <taxon>Ixodida</taxon>
        <taxon>Ixodoidea</taxon>
        <taxon>Ixodidae</taxon>
        <taxon>Amblyomminae</taxon>
        <taxon>Amblyomma</taxon>
    </lineage>
</organism>
<dbReference type="EC" id="6.2.1.3" evidence="6"/>
<keyword evidence="4" id="KW-0443">Lipid metabolism</keyword>
<dbReference type="GO" id="GO:0030182">
    <property type="term" value="P:neuron differentiation"/>
    <property type="evidence" value="ECO:0007669"/>
    <property type="project" value="TreeGrafter"/>
</dbReference>
<keyword evidence="11" id="KW-1185">Reference proteome</keyword>
<dbReference type="Proteomes" id="UP001321473">
    <property type="component" value="Unassembled WGS sequence"/>
</dbReference>
<dbReference type="GO" id="GO:0035336">
    <property type="term" value="P:long-chain fatty-acyl-CoA metabolic process"/>
    <property type="evidence" value="ECO:0007669"/>
    <property type="project" value="TreeGrafter"/>
</dbReference>
<dbReference type="Gene3D" id="3.40.50.12780">
    <property type="entry name" value="N-terminal domain of ligase-like"/>
    <property type="match status" value="1"/>
</dbReference>
<dbReference type="Pfam" id="PF00501">
    <property type="entry name" value="AMP-binding"/>
    <property type="match status" value="1"/>
</dbReference>
<keyword evidence="8" id="KW-1133">Transmembrane helix</keyword>